<dbReference type="InterPro" id="IPR036880">
    <property type="entry name" value="Kunitz_BPTI_sf"/>
</dbReference>
<dbReference type="AlphaFoldDB" id="A0A6B0U4C3"/>
<accession>A0A6B0U4C3</accession>
<reference evidence="1" key="1">
    <citation type="submission" date="2019-12" db="EMBL/GenBank/DDBJ databases">
        <title>An insight into the sialome of adult female Ixodes ricinus ticks feeding for 6 days.</title>
        <authorList>
            <person name="Perner J."/>
            <person name="Ribeiro J.M.C."/>
        </authorList>
    </citation>
    <scope>NUCLEOTIDE SEQUENCE</scope>
    <source>
        <strain evidence="1">Semi-engorged</strain>
        <tissue evidence="1">Salivary glands</tissue>
    </source>
</reference>
<dbReference type="Gene3D" id="4.10.410.10">
    <property type="entry name" value="Pancreatic trypsin inhibitor Kunitz domain"/>
    <property type="match status" value="1"/>
</dbReference>
<protein>
    <submittedName>
        <fullName evidence="1">Putative tick kunitz 56</fullName>
    </submittedName>
</protein>
<organism evidence="1">
    <name type="scientific">Ixodes ricinus</name>
    <name type="common">Common tick</name>
    <name type="synonym">Acarus ricinus</name>
    <dbReference type="NCBI Taxonomy" id="34613"/>
    <lineage>
        <taxon>Eukaryota</taxon>
        <taxon>Metazoa</taxon>
        <taxon>Ecdysozoa</taxon>
        <taxon>Arthropoda</taxon>
        <taxon>Chelicerata</taxon>
        <taxon>Arachnida</taxon>
        <taxon>Acari</taxon>
        <taxon>Parasitiformes</taxon>
        <taxon>Ixodida</taxon>
        <taxon>Ixodoidea</taxon>
        <taxon>Ixodidae</taxon>
        <taxon>Ixodinae</taxon>
        <taxon>Ixodes</taxon>
    </lineage>
</organism>
<proteinExistence type="predicted"/>
<name>A0A6B0U4C3_IXORI</name>
<evidence type="ECO:0000313" key="1">
    <source>
        <dbReference type="EMBL" id="MXU87329.1"/>
    </source>
</evidence>
<sequence>MQRGEVLCIALQAALQCSTPQQQGSKGLQQLTSSCTTGVPLRKIYYFNNGTNRCERDYTCAKGVNHFEDLVCCMTECPYGNHHPPGKRGSVSARGT</sequence>
<dbReference type="SUPFAM" id="SSF57362">
    <property type="entry name" value="BPTI-like"/>
    <property type="match status" value="1"/>
</dbReference>
<dbReference type="EMBL" id="GIFC01005246">
    <property type="protein sequence ID" value="MXU87329.1"/>
    <property type="molecule type" value="Transcribed_RNA"/>
</dbReference>
<dbReference type="GO" id="GO:0004867">
    <property type="term" value="F:serine-type endopeptidase inhibitor activity"/>
    <property type="evidence" value="ECO:0007669"/>
    <property type="project" value="InterPro"/>
</dbReference>